<evidence type="ECO:0000256" key="9">
    <source>
        <dbReference type="ARBA" id="ARBA00023136"/>
    </source>
</evidence>
<proteinExistence type="inferred from homology"/>
<evidence type="ECO:0000256" key="14">
    <source>
        <dbReference type="SAM" id="Phobius"/>
    </source>
</evidence>
<keyword evidence="8 14" id="KW-1133">Transmembrane helix</keyword>
<feature type="transmembrane region" description="Helical" evidence="14">
    <location>
        <begin position="228"/>
        <end position="251"/>
    </location>
</feature>
<dbReference type="GO" id="GO:0016020">
    <property type="term" value="C:membrane"/>
    <property type="evidence" value="ECO:0007669"/>
    <property type="project" value="UniProtKB-SubCell"/>
</dbReference>
<feature type="domain" description="C-X-C motif chemokine 16" evidence="15">
    <location>
        <begin position="54"/>
        <end position="145"/>
    </location>
</feature>
<feature type="compositionally biased region" description="Polar residues" evidence="13">
    <location>
        <begin position="170"/>
        <end position="179"/>
    </location>
</feature>
<feature type="region of interest" description="Disordered" evidence="13">
    <location>
        <begin position="1"/>
        <end position="21"/>
    </location>
</feature>
<evidence type="ECO:0000313" key="16">
    <source>
        <dbReference type="Ensembl" id="ENSNVIP00000025874.1"/>
    </source>
</evidence>
<dbReference type="PANTHER" id="PTHR14385:SF0">
    <property type="entry name" value="C-X-C MOTIF CHEMOKINE 16"/>
    <property type="match status" value="1"/>
</dbReference>
<keyword evidence="7" id="KW-0732">Signal</keyword>
<dbReference type="GO" id="GO:0006898">
    <property type="term" value="P:receptor-mediated endocytosis"/>
    <property type="evidence" value="ECO:0007669"/>
    <property type="project" value="InterPro"/>
</dbReference>
<dbReference type="Pfam" id="PF20902">
    <property type="entry name" value="CXCL16"/>
    <property type="match status" value="1"/>
</dbReference>
<organism evidence="16 17">
    <name type="scientific">Neovison vison</name>
    <name type="common">American mink</name>
    <name type="synonym">Mustela vison</name>
    <dbReference type="NCBI Taxonomy" id="452646"/>
    <lineage>
        <taxon>Eukaryota</taxon>
        <taxon>Metazoa</taxon>
        <taxon>Chordata</taxon>
        <taxon>Craniata</taxon>
        <taxon>Vertebrata</taxon>
        <taxon>Euteleostomi</taxon>
        <taxon>Mammalia</taxon>
        <taxon>Eutheria</taxon>
        <taxon>Laurasiatheria</taxon>
        <taxon>Carnivora</taxon>
        <taxon>Caniformia</taxon>
        <taxon>Musteloidea</taxon>
        <taxon>Mustelidae</taxon>
        <taxon>Mustelinae</taxon>
        <taxon>Neogale</taxon>
    </lineage>
</organism>
<dbReference type="GO" id="GO:0034612">
    <property type="term" value="P:response to tumor necrosis factor"/>
    <property type="evidence" value="ECO:0007669"/>
    <property type="project" value="InterPro"/>
</dbReference>
<dbReference type="GO" id="GO:0010818">
    <property type="term" value="P:T cell chemotaxis"/>
    <property type="evidence" value="ECO:0007669"/>
    <property type="project" value="TreeGrafter"/>
</dbReference>
<keyword evidence="10" id="KW-1015">Disulfide bond</keyword>
<dbReference type="InterPro" id="IPR048585">
    <property type="entry name" value="CXCL16_dom"/>
</dbReference>
<dbReference type="GO" id="GO:0008009">
    <property type="term" value="F:chemokine activity"/>
    <property type="evidence" value="ECO:0007669"/>
    <property type="project" value="InterPro"/>
</dbReference>
<keyword evidence="6 14" id="KW-0812">Transmembrane</keyword>
<feature type="region of interest" description="Disordered" evidence="13">
    <location>
        <begin position="198"/>
        <end position="217"/>
    </location>
</feature>
<feature type="compositionally biased region" description="Basic and acidic residues" evidence="13">
    <location>
        <begin position="208"/>
        <end position="217"/>
    </location>
</feature>
<reference evidence="16" key="1">
    <citation type="submission" date="2025-08" db="UniProtKB">
        <authorList>
            <consortium name="Ensembl"/>
        </authorList>
    </citation>
    <scope>IDENTIFICATION</scope>
</reference>
<dbReference type="Proteomes" id="UP000694425">
    <property type="component" value="Unplaced"/>
</dbReference>
<evidence type="ECO:0000256" key="11">
    <source>
        <dbReference type="ARBA" id="ARBA00023180"/>
    </source>
</evidence>
<evidence type="ECO:0000256" key="10">
    <source>
        <dbReference type="ARBA" id="ARBA00023157"/>
    </source>
</evidence>
<dbReference type="GO" id="GO:0034341">
    <property type="term" value="P:response to type II interferon"/>
    <property type="evidence" value="ECO:0007669"/>
    <property type="project" value="InterPro"/>
</dbReference>
<dbReference type="GO" id="GO:0005044">
    <property type="term" value="F:scavenger receptor activity"/>
    <property type="evidence" value="ECO:0007669"/>
    <property type="project" value="InterPro"/>
</dbReference>
<reference evidence="16" key="2">
    <citation type="submission" date="2025-09" db="UniProtKB">
        <authorList>
            <consortium name="Ensembl"/>
        </authorList>
    </citation>
    <scope>IDENTIFICATION</scope>
</reference>
<dbReference type="PANTHER" id="PTHR14385">
    <property type="entry name" value="CXC CHEMOKINE LIGAND"/>
    <property type="match status" value="1"/>
</dbReference>
<keyword evidence="9 14" id="KW-0472">Membrane</keyword>
<dbReference type="GO" id="GO:0030335">
    <property type="term" value="P:positive regulation of cell migration"/>
    <property type="evidence" value="ECO:0007669"/>
    <property type="project" value="InterPro"/>
</dbReference>
<keyword evidence="11" id="KW-0325">Glycoprotein</keyword>
<evidence type="ECO:0000256" key="6">
    <source>
        <dbReference type="ARBA" id="ARBA00022692"/>
    </source>
</evidence>
<evidence type="ECO:0000256" key="7">
    <source>
        <dbReference type="ARBA" id="ARBA00022729"/>
    </source>
</evidence>
<sequence length="292" mass="31915">MVTGLGTVVAPGNDKQEAGDQGQEGAFFPLLIVHGEPLERGTCADHLGRPRPPGHGNEGSVIGSCYCHRRISSHSPPKGEVMAHFRKHLRAYDRCNFYIRFQLHSRSVCGGSKDTWVQELVSWFDRKGYGYANSGSSASQELLPPPSTQVPEPTQRAPLDTGSPAPTHLPPTSQSTVQPTLPAGAQSLDRNLTCADDITTSTEGHSQGAEERQKQLEEQIGPSARTSAMVPVVSLLTIIFVLTVVLLYVLCRRRREQSLQHTPGKLGLWGPSPQNIQPLPSCLLFWDFFSML</sequence>
<name>A0A8C7BP76_NEOVI</name>
<dbReference type="GO" id="GO:0005615">
    <property type="term" value="C:extracellular space"/>
    <property type="evidence" value="ECO:0007669"/>
    <property type="project" value="UniProtKB-KW"/>
</dbReference>
<keyword evidence="17" id="KW-1185">Reference proteome</keyword>
<evidence type="ECO:0000256" key="13">
    <source>
        <dbReference type="SAM" id="MobiDB-lite"/>
    </source>
</evidence>
<dbReference type="GeneTree" id="ENSGT00390000002148"/>
<dbReference type="Ensembl" id="ENSNVIT00000030006.1">
    <property type="protein sequence ID" value="ENSNVIP00000025874.1"/>
    <property type="gene ID" value="ENSNVIG00000019992.1"/>
</dbReference>
<comment type="subcellular location">
    <subcellularLocation>
        <location evidence="1">Membrane</location>
        <topology evidence="1">Single-pass type I membrane protein</topology>
    </subcellularLocation>
</comment>
<evidence type="ECO:0000256" key="5">
    <source>
        <dbReference type="ARBA" id="ARBA00022514"/>
    </source>
</evidence>
<dbReference type="InterPro" id="IPR026296">
    <property type="entry name" value="CXCL16"/>
</dbReference>
<evidence type="ECO:0000313" key="17">
    <source>
        <dbReference type="Proteomes" id="UP000694425"/>
    </source>
</evidence>
<evidence type="ECO:0000256" key="3">
    <source>
        <dbReference type="ARBA" id="ARBA00017995"/>
    </source>
</evidence>
<evidence type="ECO:0000256" key="4">
    <source>
        <dbReference type="ARBA" id="ARBA00022500"/>
    </source>
</evidence>
<feature type="region of interest" description="Disordered" evidence="13">
    <location>
        <begin position="134"/>
        <end position="182"/>
    </location>
</feature>
<evidence type="ECO:0000259" key="15">
    <source>
        <dbReference type="Pfam" id="PF20902"/>
    </source>
</evidence>
<evidence type="ECO:0000256" key="8">
    <source>
        <dbReference type="ARBA" id="ARBA00022989"/>
    </source>
</evidence>
<dbReference type="GO" id="GO:0030307">
    <property type="term" value="P:positive regulation of cell growth"/>
    <property type="evidence" value="ECO:0007669"/>
    <property type="project" value="InterPro"/>
</dbReference>
<accession>A0A8C7BP76</accession>
<evidence type="ECO:0000256" key="2">
    <source>
        <dbReference type="ARBA" id="ARBA00010665"/>
    </source>
</evidence>
<evidence type="ECO:0000256" key="12">
    <source>
        <dbReference type="ARBA" id="ARBA00032815"/>
    </source>
</evidence>
<protein>
    <recommendedName>
        <fullName evidence="3">C-X-C motif chemokine 16</fullName>
    </recommendedName>
    <alternativeName>
        <fullName evidence="12">Transmembrane chemokine CXCL16</fullName>
    </alternativeName>
</protein>
<keyword evidence="4" id="KW-0145">Chemotaxis</keyword>
<evidence type="ECO:0000256" key="1">
    <source>
        <dbReference type="ARBA" id="ARBA00004479"/>
    </source>
</evidence>
<keyword evidence="5" id="KW-0202">Cytokine</keyword>
<dbReference type="AlphaFoldDB" id="A0A8C7BP76"/>
<dbReference type="GO" id="GO:0005041">
    <property type="term" value="F:low-density lipoprotein particle receptor activity"/>
    <property type="evidence" value="ECO:0007669"/>
    <property type="project" value="InterPro"/>
</dbReference>
<comment type="similarity">
    <text evidence="2">Belongs to the intercrine alpha (chemokine CxC) family.</text>
</comment>